<dbReference type="Proteomes" id="UP001365542">
    <property type="component" value="Unassembled WGS sequence"/>
</dbReference>
<dbReference type="SMART" id="SM00829">
    <property type="entry name" value="PKS_ER"/>
    <property type="match status" value="1"/>
</dbReference>
<organism evidence="2 3">
    <name type="scientific">Orbilia ellipsospora</name>
    <dbReference type="NCBI Taxonomy" id="2528407"/>
    <lineage>
        <taxon>Eukaryota</taxon>
        <taxon>Fungi</taxon>
        <taxon>Dikarya</taxon>
        <taxon>Ascomycota</taxon>
        <taxon>Pezizomycotina</taxon>
        <taxon>Orbiliomycetes</taxon>
        <taxon>Orbiliales</taxon>
        <taxon>Orbiliaceae</taxon>
        <taxon>Orbilia</taxon>
    </lineage>
</organism>
<dbReference type="AlphaFoldDB" id="A0AAV9XAW0"/>
<dbReference type="EMBL" id="JAVHJO010000010">
    <property type="protein sequence ID" value="KAK6535690.1"/>
    <property type="molecule type" value="Genomic_DNA"/>
</dbReference>
<dbReference type="GO" id="GO:0016491">
    <property type="term" value="F:oxidoreductase activity"/>
    <property type="evidence" value="ECO:0007669"/>
    <property type="project" value="InterPro"/>
</dbReference>
<protein>
    <recommendedName>
        <fullName evidence="1">Enoyl reductase (ER) domain-containing protein</fullName>
    </recommendedName>
</protein>
<dbReference type="SUPFAM" id="SSF51735">
    <property type="entry name" value="NAD(P)-binding Rossmann-fold domains"/>
    <property type="match status" value="1"/>
</dbReference>
<dbReference type="Gene3D" id="3.40.50.720">
    <property type="entry name" value="NAD(P)-binding Rossmann-like Domain"/>
    <property type="match status" value="1"/>
</dbReference>
<dbReference type="PANTHER" id="PTHR11695">
    <property type="entry name" value="ALCOHOL DEHYDROGENASE RELATED"/>
    <property type="match status" value="1"/>
</dbReference>
<dbReference type="Gene3D" id="3.90.180.10">
    <property type="entry name" value="Medium-chain alcohol dehydrogenases, catalytic domain"/>
    <property type="match status" value="1"/>
</dbReference>
<dbReference type="Pfam" id="PF08240">
    <property type="entry name" value="ADH_N"/>
    <property type="match status" value="1"/>
</dbReference>
<evidence type="ECO:0000313" key="3">
    <source>
        <dbReference type="Proteomes" id="UP001365542"/>
    </source>
</evidence>
<dbReference type="InterPro" id="IPR050700">
    <property type="entry name" value="YIM1/Zinc_Alcohol_DH_Fams"/>
</dbReference>
<keyword evidence="3" id="KW-1185">Reference proteome</keyword>
<dbReference type="GO" id="GO:0005739">
    <property type="term" value="C:mitochondrion"/>
    <property type="evidence" value="ECO:0007669"/>
    <property type="project" value="TreeGrafter"/>
</dbReference>
<proteinExistence type="predicted"/>
<dbReference type="PANTHER" id="PTHR11695:SF294">
    <property type="entry name" value="RETICULON-4-INTERACTING PROTEIN 1, MITOCHONDRIAL"/>
    <property type="match status" value="1"/>
</dbReference>
<dbReference type="InterPro" id="IPR013154">
    <property type="entry name" value="ADH-like_N"/>
</dbReference>
<feature type="domain" description="Enoyl reductase (ER)" evidence="1">
    <location>
        <begin position="21"/>
        <end position="360"/>
    </location>
</feature>
<name>A0AAV9XAW0_9PEZI</name>
<comment type="caution">
    <text evidence="2">The sequence shown here is derived from an EMBL/GenBank/DDBJ whole genome shotgun (WGS) entry which is preliminary data.</text>
</comment>
<dbReference type="InterPro" id="IPR011032">
    <property type="entry name" value="GroES-like_sf"/>
</dbReference>
<dbReference type="CDD" id="cd05289">
    <property type="entry name" value="MDR_like_2"/>
    <property type="match status" value="1"/>
</dbReference>
<dbReference type="Pfam" id="PF13602">
    <property type="entry name" value="ADH_zinc_N_2"/>
    <property type="match status" value="1"/>
</dbReference>
<dbReference type="InterPro" id="IPR020843">
    <property type="entry name" value="ER"/>
</dbReference>
<accession>A0AAV9XAW0</accession>
<reference evidence="2 3" key="1">
    <citation type="submission" date="2019-10" db="EMBL/GenBank/DDBJ databases">
        <authorList>
            <person name="Palmer J.M."/>
        </authorList>
    </citation>
    <scope>NUCLEOTIDE SEQUENCE [LARGE SCALE GENOMIC DNA]</scope>
    <source>
        <strain evidence="2 3">TWF694</strain>
    </source>
</reference>
<dbReference type="SUPFAM" id="SSF50129">
    <property type="entry name" value="GroES-like"/>
    <property type="match status" value="1"/>
</dbReference>
<sequence>MATSDVNAAETMRSFYLTAFGHPSTYTLGTLPKPTVTNPDQILIKVHAASLNPIDLRFAEGTMKMIMGSPTFPSKLGYDTSGVIANLGAEAKEKGWNVGDEVFVRLPHEDRGSLSEYALTTLGFIARKPKNVSHVEAASLPLVGMTALQALGRAEGGVKGLEGKKVFVTAGMGGAGSIGVQMAKAFGAQEVITTISAAKIPRAKELFGSAVDRYIDYKTEDPAKVIEPRSLDFIFDTAGGSVYPLFNLLKENHHFVSIAAMPSGEDMKGMSASTPWYIACALNLNARWKTTGPAKKANVEYDYHLLKPNGVDLGVVAKMVEDGAVKPVVGDVFEFTEEGCRQAATMVQGNGSPKGGKVVIKICD</sequence>
<evidence type="ECO:0000313" key="2">
    <source>
        <dbReference type="EMBL" id="KAK6535690.1"/>
    </source>
</evidence>
<gene>
    <name evidence="2" type="ORF">TWF694_002140</name>
</gene>
<dbReference type="InterPro" id="IPR036291">
    <property type="entry name" value="NAD(P)-bd_dom_sf"/>
</dbReference>
<evidence type="ECO:0000259" key="1">
    <source>
        <dbReference type="SMART" id="SM00829"/>
    </source>
</evidence>